<protein>
    <recommendedName>
        <fullName evidence="3">DUF2815 domain-containing protein</fullName>
    </recommendedName>
</protein>
<dbReference type="Gene3D" id="2.40.50.140">
    <property type="entry name" value="Nucleic acid-binding proteins"/>
    <property type="match status" value="1"/>
</dbReference>
<dbReference type="Pfam" id="PF10991">
    <property type="entry name" value="Enc34_ssDNA-bd"/>
    <property type="match status" value="1"/>
</dbReference>
<reference evidence="2" key="1">
    <citation type="submission" date="2016-10" db="EMBL/GenBank/DDBJ databases">
        <authorList>
            <person name="Chevignon G."/>
        </authorList>
    </citation>
    <scope>NUCLEOTIDE SEQUENCE [LARGE SCALE GENOMIC DNA]</scope>
    <source>
        <strain evidence="2">ZA17</strain>
    </source>
</reference>
<evidence type="ECO:0000313" key="2">
    <source>
        <dbReference type="Proteomes" id="UP000229055"/>
    </source>
</evidence>
<dbReference type="InterPro" id="IPR022595">
    <property type="entry name" value="Enc34_ssDNA-bd"/>
</dbReference>
<gene>
    <name evidence="1" type="ORF">BJP43_09605</name>
</gene>
<evidence type="ECO:0008006" key="3">
    <source>
        <dbReference type="Google" id="ProtNLM"/>
    </source>
</evidence>
<dbReference type="RefSeq" id="WP_100096985.1">
    <property type="nucleotide sequence ID" value="NZ_CP017613.1"/>
</dbReference>
<dbReference type="AlphaFoldDB" id="A0A2D3TF63"/>
<sequence length="192" mass="21397">MATQQRKVVTGEVRGSYVNVFNTRLNDLSGKEEYSMMILIPKEDKETVAHLKKAIKAAIDDKWGAKCPANLRHPMRDGDSEADLPDTVAAGEEPYAGHYFMNLKSFQKPGIVDVNVQPVIDESDFRSGDYCRVSINAYAYDQKGNKGVAFGLNNIQVLRKGQSLGGVSRAENDFDVVTQRRHDDEMHFLDAA</sequence>
<dbReference type="SUPFAM" id="SSF50249">
    <property type="entry name" value="Nucleic acid-binding proteins"/>
    <property type="match status" value="1"/>
</dbReference>
<dbReference type="Proteomes" id="UP000229055">
    <property type="component" value="Chromosome"/>
</dbReference>
<dbReference type="EMBL" id="CP017613">
    <property type="protein sequence ID" value="ATW34466.1"/>
    <property type="molecule type" value="Genomic_DNA"/>
</dbReference>
<organism evidence="1 2">
    <name type="scientific">Candidatus Williamhamiltonella defendens</name>
    <dbReference type="NCBI Taxonomy" id="138072"/>
    <lineage>
        <taxon>Bacteria</taxon>
        <taxon>Pseudomonadati</taxon>
        <taxon>Pseudomonadota</taxon>
        <taxon>Gammaproteobacteria</taxon>
        <taxon>Enterobacterales</taxon>
        <taxon>Enterobacteriaceae</taxon>
        <taxon>aphid secondary symbionts</taxon>
        <taxon>Candidatus Williamhamiltonella</taxon>
    </lineage>
</organism>
<evidence type="ECO:0000313" key="1">
    <source>
        <dbReference type="EMBL" id="ATW34466.1"/>
    </source>
</evidence>
<proteinExistence type="predicted"/>
<reference evidence="2" key="2">
    <citation type="submission" date="2017-11" db="EMBL/GenBank/DDBJ databases">
        <title>PacBio sequencing of new strain of the secondary endosymbiont Candidatus Hamiltonella defensa.</title>
        <authorList>
            <person name="Strand M.R."/>
            <person name="Oliver K."/>
        </authorList>
    </citation>
    <scope>NUCLEOTIDE SEQUENCE [LARGE SCALE GENOMIC DNA]</scope>
    <source>
        <strain evidence="2">ZA17</strain>
    </source>
</reference>
<accession>A0A2D3TF63</accession>
<name>A0A2D3TF63_9ENTR</name>
<dbReference type="InterPro" id="IPR012340">
    <property type="entry name" value="NA-bd_OB-fold"/>
</dbReference>